<dbReference type="GO" id="GO:0004725">
    <property type="term" value="F:protein tyrosine phosphatase activity"/>
    <property type="evidence" value="ECO:0007669"/>
    <property type="project" value="UniProtKB-EC"/>
</dbReference>
<feature type="domain" description="Tyrosine-protein phosphatase" evidence="13">
    <location>
        <begin position="862"/>
        <end position="1116"/>
    </location>
</feature>
<dbReference type="PRINTS" id="PR01778">
    <property type="entry name" value="KIMPTPASE"/>
</dbReference>
<dbReference type="GO" id="GO:0030054">
    <property type="term" value="C:cell junction"/>
    <property type="evidence" value="ECO:0007669"/>
    <property type="project" value="TreeGrafter"/>
</dbReference>
<dbReference type="InterPro" id="IPR007110">
    <property type="entry name" value="Ig-like_dom"/>
</dbReference>
<dbReference type="InterPro" id="IPR008356">
    <property type="entry name" value="Tyr_Pase_KIM-con"/>
</dbReference>
<dbReference type="Gene3D" id="3.90.190.10">
    <property type="entry name" value="Protein tyrosine phosphatase superfamily"/>
    <property type="match status" value="1"/>
</dbReference>
<dbReference type="PRINTS" id="PR00700">
    <property type="entry name" value="PRTYPHPHTASE"/>
</dbReference>
<dbReference type="FunFam" id="2.60.40.10:FF:001912">
    <property type="entry name" value="CD274 molecule"/>
    <property type="match status" value="1"/>
</dbReference>
<dbReference type="PROSITE" id="PS50056">
    <property type="entry name" value="TYR_PHOSPHATASE_2"/>
    <property type="match status" value="1"/>
</dbReference>
<keyword evidence="7" id="KW-0393">Immunoglobulin domain</keyword>
<dbReference type="SMART" id="SM00194">
    <property type="entry name" value="PTPc"/>
    <property type="match status" value="1"/>
</dbReference>
<feature type="compositionally biased region" description="Basic and acidic residues" evidence="11">
    <location>
        <begin position="511"/>
        <end position="521"/>
    </location>
</feature>
<dbReference type="EC" id="3.1.3.48" evidence="2"/>
<dbReference type="PROSITE" id="PS50835">
    <property type="entry name" value="IG_LIKE"/>
    <property type="match status" value="1"/>
</dbReference>
<dbReference type="SMART" id="SM00406">
    <property type="entry name" value="IGv"/>
    <property type="match status" value="1"/>
</dbReference>
<keyword evidence="12" id="KW-0732">Signal</keyword>
<feature type="binding site" evidence="10">
    <location>
        <position position="1023"/>
    </location>
    <ligand>
        <name>substrate</name>
    </ligand>
</feature>
<keyword evidence="5" id="KW-0904">Protein phosphatase</keyword>
<dbReference type="PANTHER" id="PTHR46198:SF3">
    <property type="entry name" value="PROTEIN-TYROSINE-PHOSPHATASE"/>
    <property type="match status" value="1"/>
</dbReference>
<evidence type="ECO:0000259" key="14">
    <source>
        <dbReference type="PROSITE" id="PS50056"/>
    </source>
</evidence>
<dbReference type="SUPFAM" id="SSF52799">
    <property type="entry name" value="(Phosphotyrosine protein) phosphatases II"/>
    <property type="match status" value="1"/>
</dbReference>
<evidence type="ECO:0000256" key="2">
    <source>
        <dbReference type="ARBA" id="ARBA00013064"/>
    </source>
</evidence>
<dbReference type="SMART" id="SM00404">
    <property type="entry name" value="PTPc_motif"/>
    <property type="match status" value="1"/>
</dbReference>
<dbReference type="InterPro" id="IPR053896">
    <property type="entry name" value="BTN3A2-like_Ig-C"/>
</dbReference>
<dbReference type="FunFam" id="3.90.190.10:FF:000020">
    <property type="entry name" value="Tyrosine-protein phosphatase non-receptor type 5"/>
    <property type="match status" value="1"/>
</dbReference>
<dbReference type="Proteomes" id="UP000736164">
    <property type="component" value="Unassembled WGS sequence"/>
</dbReference>
<feature type="binding site" evidence="10">
    <location>
        <position position="1101"/>
    </location>
    <ligand>
        <name>substrate</name>
    </ligand>
</feature>
<dbReference type="InterPro" id="IPR029021">
    <property type="entry name" value="Prot-tyrosine_phosphatase-like"/>
</dbReference>
<evidence type="ECO:0000256" key="6">
    <source>
        <dbReference type="ARBA" id="ARBA00023136"/>
    </source>
</evidence>
<evidence type="ECO:0000256" key="4">
    <source>
        <dbReference type="ARBA" id="ARBA00022801"/>
    </source>
</evidence>
<dbReference type="PROSITE" id="PS00383">
    <property type="entry name" value="TYR_PHOSPHATASE_1"/>
    <property type="match status" value="1"/>
</dbReference>
<gene>
    <name evidence="16" type="primary">Ptpn7</name>
    <name evidence="16" type="ORF">GTO95_0007499</name>
</gene>
<dbReference type="Pfam" id="PF22705">
    <property type="entry name" value="C2-set_3"/>
    <property type="match status" value="1"/>
</dbReference>
<accession>A0A8J7TFI1</accession>
<dbReference type="InterPro" id="IPR013106">
    <property type="entry name" value="Ig_V-set"/>
</dbReference>
<reference evidence="16" key="1">
    <citation type="journal article" date="2021" name="Cell">
        <title>Tracing the genetic footprints of vertebrate landing in non-teleost ray-finned fishes.</title>
        <authorList>
            <person name="Bi X."/>
            <person name="Wang K."/>
            <person name="Yang L."/>
            <person name="Pan H."/>
            <person name="Jiang H."/>
            <person name="Wei Q."/>
            <person name="Fang M."/>
            <person name="Yu H."/>
            <person name="Zhu C."/>
            <person name="Cai Y."/>
            <person name="He Y."/>
            <person name="Gan X."/>
            <person name="Zeng H."/>
            <person name="Yu D."/>
            <person name="Zhu Y."/>
            <person name="Jiang H."/>
            <person name="Qiu Q."/>
            <person name="Yang H."/>
            <person name="Zhang Y.E."/>
            <person name="Wang W."/>
            <person name="Zhu M."/>
            <person name="He S."/>
            <person name="Zhang G."/>
        </authorList>
    </citation>
    <scope>NUCLEOTIDE SEQUENCE</scope>
    <source>
        <strain evidence="16">Allg_001</strain>
    </source>
</reference>
<feature type="domain" description="Tyrosine specific protein phosphatases" evidence="14">
    <location>
        <begin position="1031"/>
        <end position="1107"/>
    </location>
</feature>
<dbReference type="InterPro" id="IPR000242">
    <property type="entry name" value="PTP_cat"/>
</dbReference>
<dbReference type="InterPro" id="IPR000387">
    <property type="entry name" value="Tyr_Pase_dom"/>
</dbReference>
<evidence type="ECO:0000259" key="15">
    <source>
        <dbReference type="PROSITE" id="PS50835"/>
    </source>
</evidence>
<feature type="compositionally biased region" description="Gly residues" evidence="11">
    <location>
        <begin position="399"/>
        <end position="418"/>
    </location>
</feature>
<dbReference type="PROSITE" id="PS50055">
    <property type="entry name" value="TYR_PHOSPHATASE_PTP"/>
    <property type="match status" value="1"/>
</dbReference>
<feature type="signal peptide" evidence="12">
    <location>
        <begin position="1"/>
        <end position="21"/>
    </location>
</feature>
<evidence type="ECO:0000256" key="10">
    <source>
        <dbReference type="PIRSR" id="PIRSR608356-51"/>
    </source>
</evidence>
<dbReference type="AlphaFoldDB" id="A0A8J7TFI1"/>
<feature type="active site" description="Phosphocysteine intermediate" evidence="9">
    <location>
        <position position="1057"/>
    </location>
</feature>
<sequence>MLLRTLTVYMLLCRVSLKTQADVRVVVPKSSVTGPYQNSVTLLCIFSNNNSVPIGNVSVRWEKQPNITVFAYENGQEQADIENPAYRNRTSLFSDVTAGAASIVLVNLSLCDAGTYTCRVGSPDSGYGEGQLTLSVAAKPLNYTFSFQDYNSLSYLSSGWFPAPVVFWTDGDNKNITNSSSTSFTHRADGLYDINSTLLLHNVFDIMRIHVNHINPLTGQNETVVFQQITAGPPQRPDHSVYIDVAVAVAGVLVGIVITAGVCNKWRQDSSRQGPDAAGADDSEPLDVNDQHEPTDSSGAAGADDKEPLIRRKHRRDSIDEQTVFLMGLSVVTREQSPDSGKFLCEQERRTMFFPLKTSVPVDIKRPHISLKIVLVLAREPEALDKPVSTVHAIKPGQQCGGALGPRGPEGSGQGGCSQLGVGSAADPSSCHRFEKSPSHRRECPYIAGQCGTARTPPAPIMQSRSGRSSLPLAGYQAGVCPGGKGWMRRKLLRPDRTGPWARSRSSRRRAAGEKLNKEKDTEEANLAFKWRGENRQGLGRQQELLGQVAFRHVRQRGCLRAQELWKGTVSELSVSEPERGESCRLSAPLSPCNKVVVSVWGQWKDSAAKAETTDLFQLFYEFKDDLAIGLSVSPAKERWNIAVYCDTVWCSILLYFAIKCPPWTAAGELISRGPARPRVLRDIHAPHTKHAGKHHFNKKNKTMSACQIAKASGGQPGSCGSPQGAEVLALGEEWLSQQSVGAVLPFRRKTETETLNGRVQASAQLPLSLPEPSPCRYSRSDRRSSRFTFFCASSVSVSVRDAVSVRGSNVSLVLDVSSLGAVEPLCSISTPREITLHFLRNTRRPLTAAELQEAAANTQELSQEYLKIPPNFVDQAELDIPGHALKDRYKTILPNPQTRVCLWKPGAEGDGETYINANYIRGYDGTEKSYIATQGPMVNTVCDFWEMVWQERSAVIVMITKLKEKKEKCVLYWPEKTGTFGRFEVTVDEVKECDGYTLRVLTVRVQSESRQVKHYWYSSWLDHQTPACVQSVLKLVKAVQESQRALCCPGPIIVHCSAGIGRTGCFIATSIGCQQLEKTGEVDILGIVCQLRIDRGGMIQTSEQYHFLYLTLALHSRQLTGTGPEPR</sequence>
<evidence type="ECO:0000256" key="3">
    <source>
        <dbReference type="ARBA" id="ARBA00022553"/>
    </source>
</evidence>
<dbReference type="SMART" id="SM00409">
    <property type="entry name" value="IG"/>
    <property type="match status" value="1"/>
</dbReference>
<dbReference type="InterPro" id="IPR036179">
    <property type="entry name" value="Ig-like_dom_sf"/>
</dbReference>
<dbReference type="EMBL" id="JAAWVO010056890">
    <property type="protein sequence ID" value="MBN3321817.1"/>
    <property type="molecule type" value="Genomic_DNA"/>
</dbReference>
<keyword evidence="3" id="KW-0597">Phosphoprotein</keyword>
<dbReference type="GO" id="GO:0005886">
    <property type="term" value="C:plasma membrane"/>
    <property type="evidence" value="ECO:0007669"/>
    <property type="project" value="TreeGrafter"/>
</dbReference>
<feature type="chain" id="PRO_5035314122" description="protein-tyrosine-phosphatase" evidence="12">
    <location>
        <begin position="22"/>
        <end position="1128"/>
    </location>
</feature>
<organism evidence="16 17">
    <name type="scientific">Atractosteus spatula</name>
    <name type="common">Alligator gar</name>
    <name type="synonym">Lepisosteus spatula</name>
    <dbReference type="NCBI Taxonomy" id="7917"/>
    <lineage>
        <taxon>Eukaryota</taxon>
        <taxon>Metazoa</taxon>
        <taxon>Chordata</taxon>
        <taxon>Craniata</taxon>
        <taxon>Vertebrata</taxon>
        <taxon>Euteleostomi</taxon>
        <taxon>Actinopterygii</taxon>
        <taxon>Neopterygii</taxon>
        <taxon>Holostei</taxon>
        <taxon>Semionotiformes</taxon>
        <taxon>Lepisosteidae</taxon>
        <taxon>Atractosteus</taxon>
    </lineage>
</organism>
<evidence type="ECO:0000256" key="9">
    <source>
        <dbReference type="PIRSR" id="PIRSR608356-50"/>
    </source>
</evidence>
<dbReference type="GO" id="GO:0005829">
    <property type="term" value="C:cytosol"/>
    <property type="evidence" value="ECO:0007669"/>
    <property type="project" value="TreeGrafter"/>
</dbReference>
<dbReference type="SUPFAM" id="SSF48726">
    <property type="entry name" value="Immunoglobulin"/>
    <property type="match status" value="1"/>
</dbReference>
<feature type="non-terminal residue" evidence="16">
    <location>
        <position position="1"/>
    </location>
</feature>
<evidence type="ECO:0000313" key="16">
    <source>
        <dbReference type="EMBL" id="MBN3321817.1"/>
    </source>
</evidence>
<evidence type="ECO:0000313" key="17">
    <source>
        <dbReference type="Proteomes" id="UP000736164"/>
    </source>
</evidence>
<evidence type="ECO:0000256" key="11">
    <source>
        <dbReference type="SAM" id="MobiDB-lite"/>
    </source>
</evidence>
<comment type="catalytic activity">
    <reaction evidence="8">
        <text>O-phospho-L-tyrosyl-[protein] + H2O = L-tyrosyl-[protein] + phosphate</text>
        <dbReference type="Rhea" id="RHEA:10684"/>
        <dbReference type="Rhea" id="RHEA-COMP:10136"/>
        <dbReference type="Rhea" id="RHEA-COMP:20101"/>
        <dbReference type="ChEBI" id="CHEBI:15377"/>
        <dbReference type="ChEBI" id="CHEBI:43474"/>
        <dbReference type="ChEBI" id="CHEBI:46858"/>
        <dbReference type="ChEBI" id="CHEBI:61978"/>
        <dbReference type="EC" id="3.1.3.48"/>
    </reaction>
</comment>
<dbReference type="Pfam" id="PF00102">
    <property type="entry name" value="Y_phosphatase"/>
    <property type="match status" value="1"/>
</dbReference>
<proteinExistence type="predicted"/>
<dbReference type="Pfam" id="PF07686">
    <property type="entry name" value="V-set"/>
    <property type="match status" value="1"/>
</dbReference>
<dbReference type="InterPro" id="IPR003595">
    <property type="entry name" value="Tyr_Pase_cat"/>
</dbReference>
<keyword evidence="4" id="KW-0378">Hydrolase</keyword>
<comment type="subcellular location">
    <subcellularLocation>
        <location evidence="1">Membrane</location>
    </subcellularLocation>
</comment>
<comment type="caution">
    <text evidence="16">The sequence shown here is derived from an EMBL/GenBank/DDBJ whole genome shotgun (WGS) entry which is preliminary data.</text>
</comment>
<evidence type="ECO:0000256" key="8">
    <source>
        <dbReference type="ARBA" id="ARBA00051722"/>
    </source>
</evidence>
<evidence type="ECO:0000256" key="7">
    <source>
        <dbReference type="ARBA" id="ARBA00023319"/>
    </source>
</evidence>
<keyword evidence="17" id="KW-1185">Reference proteome</keyword>
<dbReference type="InterPro" id="IPR013783">
    <property type="entry name" value="Ig-like_fold"/>
</dbReference>
<name>A0A8J7TFI1_ATRSP</name>
<dbReference type="InterPro" id="IPR003599">
    <property type="entry name" value="Ig_sub"/>
</dbReference>
<evidence type="ECO:0000256" key="12">
    <source>
        <dbReference type="SAM" id="SignalP"/>
    </source>
</evidence>
<evidence type="ECO:0000256" key="1">
    <source>
        <dbReference type="ARBA" id="ARBA00004370"/>
    </source>
</evidence>
<dbReference type="GO" id="GO:0019901">
    <property type="term" value="F:protein kinase binding"/>
    <property type="evidence" value="ECO:0007669"/>
    <property type="project" value="TreeGrafter"/>
</dbReference>
<feature type="region of interest" description="Disordered" evidence="11">
    <location>
        <begin position="495"/>
        <end position="521"/>
    </location>
</feature>
<feature type="domain" description="Ig-like" evidence="15">
    <location>
        <begin position="38"/>
        <end position="135"/>
    </location>
</feature>
<dbReference type="InterPro" id="IPR016130">
    <property type="entry name" value="Tyr_Pase_AS"/>
</dbReference>
<keyword evidence="6" id="KW-0472">Membrane</keyword>
<evidence type="ECO:0000256" key="5">
    <source>
        <dbReference type="ARBA" id="ARBA00022912"/>
    </source>
</evidence>
<feature type="region of interest" description="Disordered" evidence="11">
    <location>
        <begin position="267"/>
        <end position="315"/>
    </location>
</feature>
<feature type="region of interest" description="Disordered" evidence="11">
    <location>
        <begin position="399"/>
        <end position="422"/>
    </location>
</feature>
<dbReference type="GO" id="GO:0007165">
    <property type="term" value="P:signal transduction"/>
    <property type="evidence" value="ECO:0007669"/>
    <property type="project" value="TreeGrafter"/>
</dbReference>
<feature type="non-terminal residue" evidence="16">
    <location>
        <position position="1128"/>
    </location>
</feature>
<dbReference type="Gene3D" id="2.60.40.10">
    <property type="entry name" value="Immunoglobulins"/>
    <property type="match status" value="2"/>
</dbReference>
<evidence type="ECO:0000259" key="13">
    <source>
        <dbReference type="PROSITE" id="PS50055"/>
    </source>
</evidence>
<feature type="binding site" evidence="10">
    <location>
        <begin position="1057"/>
        <end position="1063"/>
    </location>
    <ligand>
        <name>substrate</name>
    </ligand>
</feature>
<protein>
    <recommendedName>
        <fullName evidence="2">protein-tyrosine-phosphatase</fullName>
        <ecNumber evidence="2">3.1.3.48</ecNumber>
    </recommendedName>
</protein>
<dbReference type="PANTHER" id="PTHR46198">
    <property type="entry name" value="PROTEIN-TYROSINE-PHOSPHATASE"/>
    <property type="match status" value="1"/>
</dbReference>